<evidence type="ECO:0000313" key="2">
    <source>
        <dbReference type="EMBL" id="MBE1607083.1"/>
    </source>
</evidence>
<evidence type="ECO:0000259" key="1">
    <source>
        <dbReference type="Pfam" id="PF13649"/>
    </source>
</evidence>
<dbReference type="Pfam" id="PF13649">
    <property type="entry name" value="Methyltransf_25"/>
    <property type="match status" value="1"/>
</dbReference>
<accession>A0A927RKT6</accession>
<gene>
    <name evidence="2" type="ORF">HEB94_003931</name>
</gene>
<protein>
    <submittedName>
        <fullName evidence="2">Protein-L-isoaspartate O-methyltransferase</fullName>
    </submittedName>
</protein>
<sequence>MANEKQFRARTRIVATRSVAEYRATIPALVDRDDVVLEVGCEWGTTTQVLARHARQVLGTDISPRCVERATKMRPDLDFRVLDAFDVRSVLDLPQQFSKVYMDLSGLSGYRGLLDLMALVNTYAAVVGPDTVVVKSGALKHFAQRCTPWPGR</sequence>
<dbReference type="InterPro" id="IPR041698">
    <property type="entry name" value="Methyltransf_25"/>
</dbReference>
<dbReference type="AlphaFoldDB" id="A0A927RKT6"/>
<dbReference type="Proteomes" id="UP000638648">
    <property type="component" value="Unassembled WGS sequence"/>
</dbReference>
<dbReference type="CDD" id="cd02440">
    <property type="entry name" value="AdoMet_MTases"/>
    <property type="match status" value="1"/>
</dbReference>
<evidence type="ECO:0000313" key="3">
    <source>
        <dbReference type="Proteomes" id="UP000638648"/>
    </source>
</evidence>
<name>A0A927RKT6_9ACTN</name>
<keyword evidence="3" id="KW-1185">Reference proteome</keyword>
<dbReference type="SUPFAM" id="SSF53335">
    <property type="entry name" value="S-adenosyl-L-methionine-dependent methyltransferases"/>
    <property type="match status" value="1"/>
</dbReference>
<dbReference type="Gene3D" id="3.40.50.150">
    <property type="entry name" value="Vaccinia Virus protein VP39"/>
    <property type="match status" value="1"/>
</dbReference>
<dbReference type="InterPro" id="IPR029063">
    <property type="entry name" value="SAM-dependent_MTases_sf"/>
</dbReference>
<feature type="domain" description="Methyltransferase" evidence="1">
    <location>
        <begin position="36"/>
        <end position="102"/>
    </location>
</feature>
<reference evidence="2" key="1">
    <citation type="submission" date="2020-10" db="EMBL/GenBank/DDBJ databases">
        <title>Sequencing the genomes of 1000 actinobacteria strains.</title>
        <authorList>
            <person name="Klenk H.-P."/>
        </authorList>
    </citation>
    <scope>NUCLEOTIDE SEQUENCE</scope>
    <source>
        <strain evidence="2">DSM 45354</strain>
    </source>
</reference>
<organism evidence="2 3">
    <name type="scientific">Actinopolymorpha pittospori</name>
    <dbReference type="NCBI Taxonomy" id="648752"/>
    <lineage>
        <taxon>Bacteria</taxon>
        <taxon>Bacillati</taxon>
        <taxon>Actinomycetota</taxon>
        <taxon>Actinomycetes</taxon>
        <taxon>Propionibacteriales</taxon>
        <taxon>Actinopolymorphaceae</taxon>
        <taxon>Actinopolymorpha</taxon>
    </lineage>
</organism>
<dbReference type="RefSeq" id="WP_192751082.1">
    <property type="nucleotide sequence ID" value="NZ_BAABJL010000151.1"/>
</dbReference>
<proteinExistence type="predicted"/>
<dbReference type="EMBL" id="JADBEM010000001">
    <property type="protein sequence ID" value="MBE1607083.1"/>
    <property type="molecule type" value="Genomic_DNA"/>
</dbReference>
<comment type="caution">
    <text evidence="2">The sequence shown here is derived from an EMBL/GenBank/DDBJ whole genome shotgun (WGS) entry which is preliminary data.</text>
</comment>